<name>A0A5B1BNJ1_MYCSI</name>
<reference evidence="1 2" key="1">
    <citation type="submission" date="2019-09" db="EMBL/GenBank/DDBJ databases">
        <title>Report of infection by Mycobacterium simiae a patient suffering from pulmonary tuberculosis.</title>
        <authorList>
            <person name="Mohanty P.S."/>
            <person name="Bansal A.K."/>
            <person name="Singh H."/>
            <person name="Sharma S."/>
            <person name="Patil S.A."/>
            <person name="Upadhaya P."/>
            <person name="Singh P.K."/>
            <person name="Kumar D."/>
            <person name="Kumar S."/>
            <person name="Singh R.K."/>
            <person name="Chaudhary B."/>
        </authorList>
    </citation>
    <scope>NUCLEOTIDE SEQUENCE [LARGE SCALE GENOMIC DNA]</scope>
    <source>
        <strain evidence="1 2">JAL-560-SIM</strain>
    </source>
</reference>
<evidence type="ECO:0000313" key="1">
    <source>
        <dbReference type="EMBL" id="KAA1248579.1"/>
    </source>
</evidence>
<dbReference type="Proteomes" id="UP000324701">
    <property type="component" value="Unassembled WGS sequence"/>
</dbReference>
<dbReference type="AlphaFoldDB" id="A0A5B1BNJ1"/>
<dbReference type="OrthoDB" id="4762152at2"/>
<keyword evidence="2" id="KW-1185">Reference proteome</keyword>
<organism evidence="1 2">
    <name type="scientific">Mycobacterium simiae</name>
    <name type="common">Mycobacterium habana</name>
    <dbReference type="NCBI Taxonomy" id="1784"/>
    <lineage>
        <taxon>Bacteria</taxon>
        <taxon>Bacillati</taxon>
        <taxon>Actinomycetota</taxon>
        <taxon>Actinomycetes</taxon>
        <taxon>Mycobacteriales</taxon>
        <taxon>Mycobacteriaceae</taxon>
        <taxon>Mycobacterium</taxon>
        <taxon>Mycobacterium simiae complex</taxon>
    </lineage>
</organism>
<proteinExistence type="predicted"/>
<evidence type="ECO:0000313" key="2">
    <source>
        <dbReference type="Proteomes" id="UP000324701"/>
    </source>
</evidence>
<comment type="caution">
    <text evidence="1">The sequence shown here is derived from an EMBL/GenBank/DDBJ whole genome shotgun (WGS) entry which is preliminary data.</text>
</comment>
<dbReference type="Pfam" id="PF09485">
    <property type="entry name" value="CRISPR_Cse2"/>
    <property type="match status" value="1"/>
</dbReference>
<dbReference type="InterPro" id="IPR013382">
    <property type="entry name" value="CRISPR-assoc_prot_Cse2"/>
</dbReference>
<dbReference type="Gene3D" id="1.10.520.40">
    <property type="entry name" value="CRISPR-associated protein Cse2"/>
    <property type="match status" value="1"/>
</dbReference>
<dbReference type="EMBL" id="VTZN01000147">
    <property type="protein sequence ID" value="KAA1248579.1"/>
    <property type="molecule type" value="Genomic_DNA"/>
</dbReference>
<accession>A0A5B1BNJ1</accession>
<sequence>MDEKSVPDSRSERFVRRLAHAHKSRSAGLAAARRWRPGVVDHRIAALVCLDSEPASATEYPWWAQTAKLFAIWHGGRADTSYGYPGNGIGKWAHQLGVGDLTAERLIARIAHADTPVTLDTALSALARQRTPRPPHWATVLAELTAWDDPAQRDTIRYKWARDFYSFPARADQASPQTVSGAK</sequence>
<gene>
    <name evidence="1" type="ORF">F0Q45_19835</name>
</gene>
<dbReference type="RefSeq" id="WP_149655566.1">
    <property type="nucleotide sequence ID" value="NZ_VTZN01000147.1"/>
</dbReference>
<protein>
    <recommendedName>
        <fullName evidence="3">Type I-E CRISPR-associated protein Cse2/CasB</fullName>
    </recommendedName>
</protein>
<dbReference type="InterPro" id="IPR038287">
    <property type="entry name" value="Cse2_sf"/>
</dbReference>
<evidence type="ECO:0008006" key="3">
    <source>
        <dbReference type="Google" id="ProtNLM"/>
    </source>
</evidence>